<dbReference type="SMART" id="SM00350">
    <property type="entry name" value="MCM"/>
    <property type="match status" value="1"/>
</dbReference>
<evidence type="ECO:0000256" key="4">
    <source>
        <dbReference type="RuleBase" id="RU004070"/>
    </source>
</evidence>
<dbReference type="GO" id="GO:0003677">
    <property type="term" value="F:DNA binding"/>
    <property type="evidence" value="ECO:0007669"/>
    <property type="project" value="UniProtKB-KW"/>
</dbReference>
<dbReference type="InterPro" id="IPR027417">
    <property type="entry name" value="P-loop_NTPase"/>
</dbReference>
<feature type="region of interest" description="Disordered" evidence="5">
    <location>
        <begin position="489"/>
        <end position="508"/>
    </location>
</feature>
<protein>
    <recommendedName>
        <fullName evidence="6">MCM C-terminal AAA(+) ATPase domain-containing protein</fullName>
    </recommendedName>
</protein>
<dbReference type="Pfam" id="PF17855">
    <property type="entry name" value="MCM_lid"/>
    <property type="match status" value="1"/>
</dbReference>
<comment type="caution">
    <text evidence="7">The sequence shown here is derived from an EMBL/GenBank/DDBJ whole genome shotgun (WGS) entry which is preliminary data.</text>
</comment>
<dbReference type="Pfam" id="PF00493">
    <property type="entry name" value="MCM"/>
    <property type="match status" value="1"/>
</dbReference>
<sequence>TGKSQFLKYAAKITPRSVLTTGIGSTSAGLTVTAIKDGGEWQLEAGALVLSDGGLCCIDEFNSIREQDKASIHEAMEQQTISVAKAGLVCKLNTKTSILAATNPKGHYDPNESISVNVALASPLLSRFDLVLVLLDSQNEEWDRVVSTYILENKDPLGKVLRHYYHAQRGADERNAARTTMRLLQSMIRLSQAHARLMFRDEATVQDAVMAITLMESSMQGAALLGGVNALHTAFPHNPEEEYKIQAELILTRLGLPELLRKEIQQVEEMEAALASQSKNLETERPLQNKGIPKEPAQDHQLGHYAGSIDPNDKVNYELPIIIPETLESDLSISNDTSKSNIYICGNVQKLSEKTVIFLEESSVSETPNKERLYGFYAEKPKIGTSLSLTKSWTDLLESSVEEEHDKYLPSNIKSMQVMDSQVSKVSSPLDQQRCLLEKAEYLPDLGITQKDVKSLLKETPSQFDKVNINFEKSPSFIQQCISDRLTQRAQREQLREDNSKDKDGSDFIEGIDKHQRLICVKSGRKGTNKKVLSAKLKQKIVEMNSSKNHGSEDSESSKTSIIANTVESSTGKKRKQKADKELIDIVNTAKNNKQIVPKNINAKETTVNYEQSGQDGHTRTSDNPLSKLSRFAFNGRSLRSDSGSNGNNSLDVLDTCLSDNAVLAHLKKNKDESPHIKRNCSKEDNNQVIHHSDTIFGEMEGNVTMKNVQIFELNENEEKESNKSLKNSNGEKSMEEKLMSKSPSAIEGRENSKVYSFPNDQKSSANTTSDAMKSDANVNLHSEMAQVLQVFPPVDLGFSQESTKSEKSRSSEDGKKQSQFKLTPGLSPSWLKTINSKKTSPIFRVTESEDLDDLDLELDFPIQPHKKMKINQKWN</sequence>
<dbReference type="AlphaFoldDB" id="A0ABD3U0K2"/>
<dbReference type="GO" id="GO:0006281">
    <property type="term" value="P:DNA repair"/>
    <property type="evidence" value="ECO:0007669"/>
    <property type="project" value="UniProtKB-KW"/>
</dbReference>
<dbReference type="Gene3D" id="3.40.50.300">
    <property type="entry name" value="P-loop containing nucleotide triphosphate hydrolases"/>
    <property type="match status" value="1"/>
</dbReference>
<keyword evidence="8" id="KW-1185">Reference proteome</keyword>
<feature type="non-terminal residue" evidence="7">
    <location>
        <position position="1"/>
    </location>
</feature>
<dbReference type="GO" id="GO:0003678">
    <property type="term" value="F:DNA helicase activity"/>
    <property type="evidence" value="ECO:0007669"/>
    <property type="project" value="UniProtKB-EC"/>
</dbReference>
<evidence type="ECO:0000256" key="1">
    <source>
        <dbReference type="ARBA" id="ARBA00022741"/>
    </source>
</evidence>
<dbReference type="InterPro" id="IPR001208">
    <property type="entry name" value="MCM_dom"/>
</dbReference>
<accession>A0ABD3U0K2</accession>
<gene>
    <name evidence="7" type="ORF">ACJMK2_020586</name>
</gene>
<evidence type="ECO:0000313" key="7">
    <source>
        <dbReference type="EMBL" id="KAL3842592.1"/>
    </source>
</evidence>
<keyword evidence="1 4" id="KW-0547">Nucleotide-binding</keyword>
<feature type="region of interest" description="Disordered" evidence="5">
    <location>
        <begin position="716"/>
        <end position="773"/>
    </location>
</feature>
<feature type="region of interest" description="Disordered" evidence="5">
    <location>
        <begin position="543"/>
        <end position="579"/>
    </location>
</feature>
<feature type="compositionally biased region" description="Polar residues" evidence="5">
    <location>
        <begin position="603"/>
        <end position="627"/>
    </location>
</feature>
<dbReference type="InterPro" id="IPR031327">
    <property type="entry name" value="MCM"/>
</dbReference>
<dbReference type="Proteomes" id="UP001634394">
    <property type="component" value="Unassembled WGS sequence"/>
</dbReference>
<dbReference type="EMBL" id="JBJQND010000017">
    <property type="protein sequence ID" value="KAL3842592.1"/>
    <property type="molecule type" value="Genomic_DNA"/>
</dbReference>
<evidence type="ECO:0000313" key="8">
    <source>
        <dbReference type="Proteomes" id="UP001634394"/>
    </source>
</evidence>
<feature type="region of interest" description="Disordered" evidence="5">
    <location>
        <begin position="275"/>
        <end position="300"/>
    </location>
</feature>
<dbReference type="GO" id="GO:0005524">
    <property type="term" value="F:ATP binding"/>
    <property type="evidence" value="ECO:0007669"/>
    <property type="project" value="UniProtKB-KW"/>
</dbReference>
<dbReference type="InterPro" id="IPR041562">
    <property type="entry name" value="MCM_lid"/>
</dbReference>
<dbReference type="PRINTS" id="PR01657">
    <property type="entry name" value="MCMFAMILY"/>
</dbReference>
<feature type="compositionally biased region" description="Basic and acidic residues" evidence="5">
    <location>
        <begin position="281"/>
        <end position="300"/>
    </location>
</feature>
<feature type="region of interest" description="Disordered" evidence="5">
    <location>
        <begin position="603"/>
        <end position="628"/>
    </location>
</feature>
<evidence type="ECO:0000259" key="6">
    <source>
        <dbReference type="PROSITE" id="PS50051"/>
    </source>
</evidence>
<comment type="similarity">
    <text evidence="4">Belongs to the MCM family.</text>
</comment>
<feature type="compositionally biased region" description="Polar residues" evidence="5">
    <location>
        <begin position="558"/>
        <end position="570"/>
    </location>
</feature>
<name>A0ABD3U0K2_SINWO</name>
<organism evidence="7 8">
    <name type="scientific">Sinanodonta woodiana</name>
    <name type="common">Chinese pond mussel</name>
    <name type="synonym">Anodonta woodiana</name>
    <dbReference type="NCBI Taxonomy" id="1069815"/>
    <lineage>
        <taxon>Eukaryota</taxon>
        <taxon>Metazoa</taxon>
        <taxon>Spiralia</taxon>
        <taxon>Lophotrochozoa</taxon>
        <taxon>Mollusca</taxon>
        <taxon>Bivalvia</taxon>
        <taxon>Autobranchia</taxon>
        <taxon>Heteroconchia</taxon>
        <taxon>Palaeoheterodonta</taxon>
        <taxon>Unionida</taxon>
        <taxon>Unionoidea</taxon>
        <taxon>Unionidae</taxon>
        <taxon>Unioninae</taxon>
        <taxon>Sinanodonta</taxon>
    </lineage>
</organism>
<feature type="domain" description="MCM C-terminal AAA(+) ATPase" evidence="6">
    <location>
        <begin position="1"/>
        <end position="150"/>
    </location>
</feature>
<keyword evidence="2 4" id="KW-0067">ATP-binding</keyword>
<reference evidence="7 8" key="1">
    <citation type="submission" date="2024-11" db="EMBL/GenBank/DDBJ databases">
        <title>Chromosome-level genome assembly of the freshwater bivalve Anodonta woodiana.</title>
        <authorList>
            <person name="Chen X."/>
        </authorList>
    </citation>
    <scope>NUCLEOTIDE SEQUENCE [LARGE SCALE GENOMIC DNA]</scope>
    <source>
        <strain evidence="7">MN2024</strain>
        <tissue evidence="7">Gills</tissue>
    </source>
</reference>
<proteinExistence type="inferred from homology"/>
<keyword evidence="3 4" id="KW-0238">DNA-binding</keyword>
<feature type="compositionally biased region" description="Basic and acidic residues" evidence="5">
    <location>
        <begin position="804"/>
        <end position="817"/>
    </location>
</feature>
<dbReference type="PROSITE" id="PS50051">
    <property type="entry name" value="MCM_2"/>
    <property type="match status" value="1"/>
</dbReference>
<dbReference type="GO" id="GO:0016787">
    <property type="term" value="F:hydrolase activity"/>
    <property type="evidence" value="ECO:0007669"/>
    <property type="project" value="UniProtKB-KW"/>
</dbReference>
<evidence type="ECO:0000256" key="5">
    <source>
        <dbReference type="SAM" id="MobiDB-lite"/>
    </source>
</evidence>
<dbReference type="PANTHER" id="PTHR11630:SF48">
    <property type="entry name" value="DNA HELICASE MCM9"/>
    <property type="match status" value="1"/>
</dbReference>
<dbReference type="GO" id="GO:0005634">
    <property type="term" value="C:nucleus"/>
    <property type="evidence" value="ECO:0007669"/>
    <property type="project" value="UniProtKB-SubCell"/>
</dbReference>
<dbReference type="PANTHER" id="PTHR11630">
    <property type="entry name" value="DNA REPLICATION LICENSING FACTOR MCM FAMILY MEMBER"/>
    <property type="match status" value="1"/>
</dbReference>
<evidence type="ECO:0000256" key="3">
    <source>
        <dbReference type="ARBA" id="ARBA00023125"/>
    </source>
</evidence>
<evidence type="ECO:0000256" key="2">
    <source>
        <dbReference type="ARBA" id="ARBA00022840"/>
    </source>
</evidence>
<dbReference type="SUPFAM" id="SSF52540">
    <property type="entry name" value="P-loop containing nucleoside triphosphate hydrolases"/>
    <property type="match status" value="1"/>
</dbReference>
<feature type="compositionally biased region" description="Polar residues" evidence="5">
    <location>
        <begin position="759"/>
        <end position="773"/>
    </location>
</feature>
<feature type="region of interest" description="Disordered" evidence="5">
    <location>
        <begin position="799"/>
        <end position="833"/>
    </location>
</feature>